<dbReference type="SUPFAM" id="SSF52283">
    <property type="entry name" value="Formate/glycerate dehydrogenase catalytic domain-like"/>
    <property type="match status" value="1"/>
</dbReference>
<evidence type="ECO:0000259" key="5">
    <source>
        <dbReference type="Pfam" id="PF00389"/>
    </source>
</evidence>
<evidence type="ECO:0000313" key="8">
    <source>
        <dbReference type="Proteomes" id="UP000316905"/>
    </source>
</evidence>
<dbReference type="Gene3D" id="3.40.50.720">
    <property type="entry name" value="NAD(P)-binding Rossmann-like Domain"/>
    <property type="match status" value="2"/>
</dbReference>
<dbReference type="AlphaFoldDB" id="A0A562QQR6"/>
<comment type="caution">
    <text evidence="7">The sequence shown here is derived from an EMBL/GenBank/DDBJ whole genome shotgun (WGS) entry which is preliminary data.</text>
</comment>
<dbReference type="Pfam" id="PF02826">
    <property type="entry name" value="2-Hacid_dh_C"/>
    <property type="match status" value="1"/>
</dbReference>
<dbReference type="GO" id="GO:0030267">
    <property type="term" value="F:glyoxylate reductase (NADPH) activity"/>
    <property type="evidence" value="ECO:0007669"/>
    <property type="project" value="TreeGrafter"/>
</dbReference>
<name>A0A562QQR6_9PSED</name>
<dbReference type="InterPro" id="IPR006139">
    <property type="entry name" value="D-isomer_2_OHA_DH_cat_dom"/>
</dbReference>
<dbReference type="OrthoDB" id="9805416at2"/>
<dbReference type="GO" id="GO:0016618">
    <property type="term" value="F:hydroxypyruvate reductase [NAD(P)H] activity"/>
    <property type="evidence" value="ECO:0007669"/>
    <property type="project" value="TreeGrafter"/>
</dbReference>
<evidence type="ECO:0000256" key="3">
    <source>
        <dbReference type="ARBA" id="ARBA00023027"/>
    </source>
</evidence>
<evidence type="ECO:0000259" key="6">
    <source>
        <dbReference type="Pfam" id="PF02826"/>
    </source>
</evidence>
<feature type="domain" description="D-isomer specific 2-hydroxyacid dehydrogenase catalytic" evidence="5">
    <location>
        <begin position="5"/>
        <end position="317"/>
    </location>
</feature>
<dbReference type="InterPro" id="IPR006140">
    <property type="entry name" value="D-isomer_DH_NAD-bd"/>
</dbReference>
<dbReference type="PANTHER" id="PTHR10996">
    <property type="entry name" value="2-HYDROXYACID DEHYDROGENASE-RELATED"/>
    <property type="match status" value="1"/>
</dbReference>
<keyword evidence="3" id="KW-0520">NAD</keyword>
<dbReference type="CDD" id="cd05301">
    <property type="entry name" value="GDH"/>
    <property type="match status" value="1"/>
</dbReference>
<dbReference type="FunFam" id="3.40.50.720:FF:000462">
    <property type="entry name" value="Glyoxylate reductase (NADP+)"/>
    <property type="match status" value="1"/>
</dbReference>
<evidence type="ECO:0000313" key="7">
    <source>
        <dbReference type="EMBL" id="TWI58426.1"/>
    </source>
</evidence>
<evidence type="ECO:0000256" key="1">
    <source>
        <dbReference type="ARBA" id="ARBA00005854"/>
    </source>
</evidence>
<dbReference type="Pfam" id="PF00389">
    <property type="entry name" value="2-Hacid_dh"/>
    <property type="match status" value="1"/>
</dbReference>
<dbReference type="InterPro" id="IPR029753">
    <property type="entry name" value="D-isomer_DH_CS"/>
</dbReference>
<organism evidence="7 8">
    <name type="scientific">Pseudomonas duriflava</name>
    <dbReference type="NCBI Taxonomy" id="459528"/>
    <lineage>
        <taxon>Bacteria</taxon>
        <taxon>Pseudomonadati</taxon>
        <taxon>Pseudomonadota</taxon>
        <taxon>Gammaproteobacteria</taxon>
        <taxon>Pseudomonadales</taxon>
        <taxon>Pseudomonadaceae</taxon>
        <taxon>Pseudomonas</taxon>
    </lineage>
</organism>
<evidence type="ECO:0000256" key="4">
    <source>
        <dbReference type="RuleBase" id="RU003719"/>
    </source>
</evidence>
<dbReference type="SUPFAM" id="SSF51735">
    <property type="entry name" value="NAD(P)-binding Rossmann-fold domains"/>
    <property type="match status" value="1"/>
</dbReference>
<evidence type="ECO:0000256" key="2">
    <source>
        <dbReference type="ARBA" id="ARBA00023002"/>
    </source>
</evidence>
<sequence>MRKNIVVFNRLPAALVQQLSETYNVTVIDPQGDFDSQLKRALPEAHGLIGASKRLGREQLAEAQNLEVISSVSVGYDSYEVDYLTERGIMLTNTPDVLTQTTADLGFALLMSAARRLPELDAYVKAGQWHQSIGEAQFGTDVYGKTLGIIGMGRIGAALAKRGRFGFDMNILYTANSPKPDLEKELDAAFCDLKTLLQSSDFVCLVAPLNESTYHMIGAYELQLMQPSGILINIGRGPLIDEAALYDALCNERIRGAGLDVFEREPLEASPLFSLKNIVTLPHIGSATHETRYAMAERAVANLTAVLNGTRPRDLVNPQAWAD</sequence>
<protein>
    <submittedName>
        <fullName evidence="7">Gluconate 2-dehydrogenase</fullName>
    </submittedName>
</protein>
<keyword evidence="2 4" id="KW-0560">Oxidoreductase</keyword>
<reference evidence="7 8" key="1">
    <citation type="journal article" date="2015" name="Stand. Genomic Sci.">
        <title>Genomic Encyclopedia of Bacterial and Archaeal Type Strains, Phase III: the genomes of soil and plant-associated and newly described type strains.</title>
        <authorList>
            <person name="Whitman W.B."/>
            <person name="Woyke T."/>
            <person name="Klenk H.P."/>
            <person name="Zhou Y."/>
            <person name="Lilburn T.G."/>
            <person name="Beck B.J."/>
            <person name="De Vos P."/>
            <person name="Vandamme P."/>
            <person name="Eisen J.A."/>
            <person name="Garrity G."/>
            <person name="Hugenholtz P."/>
            <person name="Kyrpides N.C."/>
        </authorList>
    </citation>
    <scope>NUCLEOTIDE SEQUENCE [LARGE SCALE GENOMIC DNA]</scope>
    <source>
        <strain evidence="7 8">CGMCC 1.6858</strain>
    </source>
</reference>
<dbReference type="GO" id="GO:0005829">
    <property type="term" value="C:cytosol"/>
    <property type="evidence" value="ECO:0007669"/>
    <property type="project" value="TreeGrafter"/>
</dbReference>
<comment type="similarity">
    <text evidence="1 4">Belongs to the D-isomer specific 2-hydroxyacid dehydrogenase family.</text>
</comment>
<proteinExistence type="inferred from homology"/>
<dbReference type="RefSeq" id="WP_145136499.1">
    <property type="nucleotide sequence ID" value="NZ_VLKY01000001.1"/>
</dbReference>
<dbReference type="GO" id="GO:0051287">
    <property type="term" value="F:NAD binding"/>
    <property type="evidence" value="ECO:0007669"/>
    <property type="project" value="InterPro"/>
</dbReference>
<accession>A0A562QQR6</accession>
<gene>
    <name evidence="7" type="ORF">IQ22_00130</name>
</gene>
<dbReference type="PROSITE" id="PS00671">
    <property type="entry name" value="D_2_HYDROXYACID_DH_3"/>
    <property type="match status" value="1"/>
</dbReference>
<dbReference type="Proteomes" id="UP000316905">
    <property type="component" value="Unassembled WGS sequence"/>
</dbReference>
<dbReference type="PANTHER" id="PTHR10996:SF283">
    <property type="entry name" value="GLYOXYLATE_HYDROXYPYRUVATE REDUCTASE B"/>
    <property type="match status" value="1"/>
</dbReference>
<dbReference type="InterPro" id="IPR050223">
    <property type="entry name" value="D-isomer_2-hydroxyacid_DH"/>
</dbReference>
<feature type="domain" description="D-isomer specific 2-hydroxyacid dehydrogenase NAD-binding" evidence="6">
    <location>
        <begin position="107"/>
        <end position="285"/>
    </location>
</feature>
<dbReference type="InterPro" id="IPR036291">
    <property type="entry name" value="NAD(P)-bd_dom_sf"/>
</dbReference>
<keyword evidence="8" id="KW-1185">Reference proteome</keyword>
<dbReference type="EMBL" id="VLKY01000001">
    <property type="protein sequence ID" value="TWI58426.1"/>
    <property type="molecule type" value="Genomic_DNA"/>
</dbReference>